<evidence type="ECO:0000313" key="2">
    <source>
        <dbReference type="Proteomes" id="UP000276133"/>
    </source>
</evidence>
<comment type="caution">
    <text evidence="1">The sequence shown here is derived from an EMBL/GenBank/DDBJ whole genome shotgun (WGS) entry which is preliminary data.</text>
</comment>
<keyword evidence="2" id="KW-1185">Reference proteome</keyword>
<dbReference type="EMBL" id="REGN01003862">
    <property type="protein sequence ID" value="RNA20394.1"/>
    <property type="molecule type" value="Genomic_DNA"/>
</dbReference>
<accession>A0A3M7RAG8</accession>
<dbReference type="AlphaFoldDB" id="A0A3M7RAG8"/>
<dbReference type="Proteomes" id="UP000276133">
    <property type="component" value="Unassembled WGS sequence"/>
</dbReference>
<protein>
    <submittedName>
        <fullName evidence="1">Uncharacterized protein</fullName>
    </submittedName>
</protein>
<reference evidence="1 2" key="1">
    <citation type="journal article" date="2018" name="Sci. Rep.">
        <title>Genomic signatures of local adaptation to the degree of environmental predictability in rotifers.</title>
        <authorList>
            <person name="Franch-Gras L."/>
            <person name="Hahn C."/>
            <person name="Garcia-Roger E.M."/>
            <person name="Carmona M.J."/>
            <person name="Serra M."/>
            <person name="Gomez A."/>
        </authorList>
    </citation>
    <scope>NUCLEOTIDE SEQUENCE [LARGE SCALE GENOMIC DNA]</scope>
    <source>
        <strain evidence="1">HYR1</strain>
    </source>
</reference>
<name>A0A3M7RAG8_BRAPC</name>
<evidence type="ECO:0000313" key="1">
    <source>
        <dbReference type="EMBL" id="RNA20394.1"/>
    </source>
</evidence>
<gene>
    <name evidence="1" type="ORF">BpHYR1_007969</name>
</gene>
<organism evidence="1 2">
    <name type="scientific">Brachionus plicatilis</name>
    <name type="common">Marine rotifer</name>
    <name type="synonym">Brachionus muelleri</name>
    <dbReference type="NCBI Taxonomy" id="10195"/>
    <lineage>
        <taxon>Eukaryota</taxon>
        <taxon>Metazoa</taxon>
        <taxon>Spiralia</taxon>
        <taxon>Gnathifera</taxon>
        <taxon>Rotifera</taxon>
        <taxon>Eurotatoria</taxon>
        <taxon>Monogononta</taxon>
        <taxon>Pseudotrocha</taxon>
        <taxon>Ploima</taxon>
        <taxon>Brachionidae</taxon>
        <taxon>Brachionus</taxon>
    </lineage>
</organism>
<sequence>MEKFLIRVTQLYTQFLCKKLKKQISLNSKFLKLTSILTFDFQNIPNIVALKSFFMLYRTIRVDQEIMVINLDHKEFYTN</sequence>
<proteinExistence type="predicted"/>